<dbReference type="EMBL" id="CP053069">
    <property type="protein sequence ID" value="QJR11031.1"/>
    <property type="molecule type" value="Genomic_DNA"/>
</dbReference>
<dbReference type="Pfam" id="PF00343">
    <property type="entry name" value="Phosphorylase"/>
    <property type="match status" value="1"/>
</dbReference>
<comment type="catalytic activity">
    <reaction evidence="1">
        <text>[(1-&gt;4)-alpha-D-glucosyl](n) + phosphate = [(1-&gt;4)-alpha-D-glucosyl](n-1) + alpha-D-glucose 1-phosphate</text>
        <dbReference type="Rhea" id="RHEA:41732"/>
        <dbReference type="Rhea" id="RHEA-COMP:9584"/>
        <dbReference type="Rhea" id="RHEA-COMP:9586"/>
        <dbReference type="ChEBI" id="CHEBI:15444"/>
        <dbReference type="ChEBI" id="CHEBI:43474"/>
        <dbReference type="ChEBI" id="CHEBI:58601"/>
        <dbReference type="EC" id="2.4.1.1"/>
    </reaction>
</comment>
<dbReference type="NCBIfam" id="TIGR02094">
    <property type="entry name" value="more_P_ylases"/>
    <property type="match status" value="1"/>
</dbReference>
<sequence>MRRGARRRVEVRPRLPQPLGRLEEIAGDLWYSWYRPARELFAEIDPVLWEAVSHSPRAFLRTVDESKLEHAASDTAFLEHMRSVLAAYDGYLGDARPRGAAAEWTRSAPVAYFCAEFGLHESFPMYSGGLGILAGDHCKAASDQRLPFVGVGLLYRQGYFTQRLDVEGAQQVEYHDADFEHLPITLLKREDGSEIRVPVSFPDRTLWLRLWEARVGHVRLVLMDSDFDENDEPDRDLTHRLYGGDRVHRLEQEIALGVGGARALEALGIQPAAWHINEGHAAFLIIERVRRIVAGGVPFAVALEAVAANVVFTTHTAVPAGHDRFEEAVIEGYFGGLCREMGIEPSTLLALGVSPDGPGFNMTALALRGSRSRNAVSRIHAQVTSKMLQGFWPEVDATENPIGYVTNGVHVPTFLASEWPPSAHELPDADFWSIHQRLKTRALKHIATRMRARHLRNQGSEPHLERLLRLVDFQRTDVLTIGFARRFATYKRAAMIFDDLDWARELLCDPKRPVLLLFAGKAHPADHPGQDVIRRIAEVAAMPDFEGKVLLLENYDLHLSRRLVAGVDVWLNNPVYPLEASGTSGMKAGMNGVLNLSVLDGWWGEGYEPGNGWAIRPAAPHLDAQARDREEARTLYELLQDHVIPLYYDRDGDGRSPGWIAMAKRSMATLLPKYDARRMLDEYIDHFYQSAAHAGERFAADGFAAARELSGWRSKVEGAWPGVEVRWVSALPPRVTLGDRARLEAEVRLNGLDPDDVRVEMLVERGDRGAPQPDRLSAFLRADPQPPHDGWQRYGLDYAPALCGGLSYSLRVYPFHRLLAHHFELGRTAWSST</sequence>
<protein>
    <recommendedName>
        <fullName evidence="4">glycogen phosphorylase</fullName>
        <ecNumber evidence="4">2.4.1.1</ecNumber>
    </recommendedName>
</protein>
<comment type="cofactor">
    <cofactor evidence="2">
        <name>pyridoxal 5'-phosphate</name>
        <dbReference type="ChEBI" id="CHEBI:597326"/>
    </cofactor>
</comment>
<keyword evidence="14" id="KW-1185">Reference proteome</keyword>
<dbReference type="Proteomes" id="UP000501534">
    <property type="component" value="Chromosome"/>
</dbReference>
<name>A0A6M4GUM2_9PROT</name>
<dbReference type="GO" id="GO:0008184">
    <property type="term" value="F:glycogen phosphorylase activity"/>
    <property type="evidence" value="ECO:0007669"/>
    <property type="project" value="InterPro"/>
</dbReference>
<dbReference type="PANTHER" id="PTHR42655">
    <property type="entry name" value="GLYCOGEN PHOSPHORYLASE"/>
    <property type="match status" value="1"/>
</dbReference>
<feature type="modified residue" description="N6-(pyridoxal phosphate)lysine" evidence="11">
    <location>
        <position position="587"/>
    </location>
</feature>
<keyword evidence="8 11" id="KW-0663">Pyridoxal phosphate</keyword>
<evidence type="ECO:0000256" key="1">
    <source>
        <dbReference type="ARBA" id="ARBA00001275"/>
    </source>
</evidence>
<dbReference type="InterPro" id="IPR035090">
    <property type="entry name" value="Pyridoxal_P_attach_site"/>
</dbReference>
<evidence type="ECO:0000313" key="14">
    <source>
        <dbReference type="Proteomes" id="UP000501534"/>
    </source>
</evidence>
<evidence type="ECO:0000256" key="10">
    <source>
        <dbReference type="ARBA" id="ARBA00025174"/>
    </source>
</evidence>
<dbReference type="PIRSF" id="PIRSF000460">
    <property type="entry name" value="Pprylas_GlgP"/>
    <property type="match status" value="1"/>
</dbReference>
<evidence type="ECO:0000313" key="13">
    <source>
        <dbReference type="EMBL" id="QJR11031.1"/>
    </source>
</evidence>
<evidence type="ECO:0000256" key="9">
    <source>
        <dbReference type="ARBA" id="ARBA00023277"/>
    </source>
</evidence>
<dbReference type="Pfam" id="PF11897">
    <property type="entry name" value="DUF3417"/>
    <property type="match status" value="1"/>
</dbReference>
<dbReference type="PROSITE" id="PS00102">
    <property type="entry name" value="PHOSPHORYLASE"/>
    <property type="match status" value="1"/>
</dbReference>
<comment type="similarity">
    <text evidence="3">Belongs to the glycogen phosphorylase family.</text>
</comment>
<keyword evidence="9" id="KW-0119">Carbohydrate metabolism</keyword>
<comment type="function">
    <text evidence="10">Phosphorylase is an important allosteric enzyme in carbohydrate metabolism. Enzymes from different sources differ in their regulatory mechanisms and in their natural substrates. However, all known phosphorylases share catalytic and structural properties.</text>
</comment>
<dbReference type="InterPro" id="IPR024517">
    <property type="entry name" value="Glycogen_phosphorylase_DUF3417"/>
</dbReference>
<keyword evidence="6 13" id="KW-0328">Glycosyltransferase</keyword>
<dbReference type="Gene3D" id="3.40.50.2000">
    <property type="entry name" value="Glycogen Phosphorylase B"/>
    <property type="match status" value="3"/>
</dbReference>
<dbReference type="InterPro" id="IPR052182">
    <property type="entry name" value="Glycogen/Maltodextrin_Phosph"/>
</dbReference>
<reference evidence="13 14" key="1">
    <citation type="submission" date="2020-04" db="EMBL/GenBank/DDBJ databases">
        <title>Usitatibacter rugosus gen. nov., sp. nov. and Usitatibacter palustris sp. nov., novel members of Usitatibacteraceae fam. nov. within the order Nitrosomonadales isolated from soil.</title>
        <authorList>
            <person name="Huber K.J."/>
            <person name="Neumann-Schaal M."/>
            <person name="Geppert A."/>
            <person name="Luckner M."/>
            <person name="Wanner G."/>
            <person name="Overmann J."/>
        </authorList>
    </citation>
    <scope>NUCLEOTIDE SEQUENCE [LARGE SCALE GENOMIC DNA]</scope>
    <source>
        <strain evidence="13 14">0125_3</strain>
    </source>
</reference>
<dbReference type="PANTHER" id="PTHR42655:SF1">
    <property type="entry name" value="GLYCOGEN PHOSPHORYLASE"/>
    <property type="match status" value="1"/>
</dbReference>
<evidence type="ECO:0000256" key="4">
    <source>
        <dbReference type="ARBA" id="ARBA00012591"/>
    </source>
</evidence>
<organism evidence="13 14">
    <name type="scientific">Usitatibacter rugosus</name>
    <dbReference type="NCBI Taxonomy" id="2732067"/>
    <lineage>
        <taxon>Bacteria</taxon>
        <taxon>Pseudomonadati</taxon>
        <taxon>Pseudomonadota</taxon>
        <taxon>Betaproteobacteria</taxon>
        <taxon>Nitrosomonadales</taxon>
        <taxon>Usitatibacteraceae</taxon>
        <taxon>Usitatibacter</taxon>
    </lineage>
</organism>
<evidence type="ECO:0000256" key="2">
    <source>
        <dbReference type="ARBA" id="ARBA00001933"/>
    </source>
</evidence>
<dbReference type="KEGG" id="uru:DSM104443_02102"/>
<dbReference type="EC" id="2.4.1.1" evidence="4"/>
<dbReference type="AlphaFoldDB" id="A0A6M4GUM2"/>
<evidence type="ECO:0000256" key="5">
    <source>
        <dbReference type="ARBA" id="ARBA00022533"/>
    </source>
</evidence>
<evidence type="ECO:0000256" key="3">
    <source>
        <dbReference type="ARBA" id="ARBA00006047"/>
    </source>
</evidence>
<proteinExistence type="inferred from homology"/>
<evidence type="ECO:0000259" key="12">
    <source>
        <dbReference type="Pfam" id="PF11897"/>
    </source>
</evidence>
<keyword evidence="7 13" id="KW-0808">Transferase</keyword>
<dbReference type="SUPFAM" id="SSF53756">
    <property type="entry name" value="UDP-Glycosyltransferase/glycogen phosphorylase"/>
    <property type="match status" value="1"/>
</dbReference>
<feature type="domain" description="DUF3417" evidence="12">
    <location>
        <begin position="15"/>
        <end position="122"/>
    </location>
</feature>
<dbReference type="InterPro" id="IPR000811">
    <property type="entry name" value="Glyco_trans_35"/>
</dbReference>
<evidence type="ECO:0000256" key="8">
    <source>
        <dbReference type="ARBA" id="ARBA00022898"/>
    </source>
</evidence>
<evidence type="ECO:0000256" key="6">
    <source>
        <dbReference type="ARBA" id="ARBA00022676"/>
    </source>
</evidence>
<dbReference type="InterPro" id="IPR011834">
    <property type="entry name" value="Agluc_phsphrylas"/>
</dbReference>
<evidence type="ECO:0000256" key="7">
    <source>
        <dbReference type="ARBA" id="ARBA00022679"/>
    </source>
</evidence>
<dbReference type="GO" id="GO:0030170">
    <property type="term" value="F:pyridoxal phosphate binding"/>
    <property type="evidence" value="ECO:0007669"/>
    <property type="project" value="InterPro"/>
</dbReference>
<accession>A0A6M4GUM2</accession>
<keyword evidence="5" id="KW-0021">Allosteric enzyme</keyword>
<evidence type="ECO:0000256" key="11">
    <source>
        <dbReference type="PIRSR" id="PIRSR000460-1"/>
    </source>
</evidence>
<dbReference type="GO" id="GO:0005975">
    <property type="term" value="P:carbohydrate metabolic process"/>
    <property type="evidence" value="ECO:0007669"/>
    <property type="project" value="InterPro"/>
</dbReference>
<gene>
    <name evidence="13" type="primary">glgP</name>
    <name evidence="13" type="ORF">DSM104443_02102</name>
</gene>